<keyword evidence="1" id="KW-0175">Coiled coil</keyword>
<reference evidence="3" key="1">
    <citation type="journal article" date="2019" name="Nat. Commun.">
        <title>Expansion of phycobilisome linker gene families in mesophilic red algae.</title>
        <authorList>
            <person name="Lee J."/>
            <person name="Kim D."/>
            <person name="Bhattacharya D."/>
            <person name="Yoon H.S."/>
        </authorList>
    </citation>
    <scope>NUCLEOTIDE SEQUENCE [LARGE SCALE GENOMIC DNA]</scope>
    <source>
        <strain evidence="3">CCMP 1328</strain>
    </source>
</reference>
<dbReference type="EMBL" id="VRMN01000003">
    <property type="protein sequence ID" value="KAA8495701.1"/>
    <property type="molecule type" value="Genomic_DNA"/>
</dbReference>
<organism evidence="2 3">
    <name type="scientific">Porphyridium purpureum</name>
    <name type="common">Red alga</name>
    <name type="synonym">Porphyridium cruentum</name>
    <dbReference type="NCBI Taxonomy" id="35688"/>
    <lineage>
        <taxon>Eukaryota</taxon>
        <taxon>Rhodophyta</taxon>
        <taxon>Bangiophyceae</taxon>
        <taxon>Porphyridiales</taxon>
        <taxon>Porphyridiaceae</taxon>
        <taxon>Porphyridium</taxon>
    </lineage>
</organism>
<evidence type="ECO:0000256" key="1">
    <source>
        <dbReference type="SAM" id="Coils"/>
    </source>
</evidence>
<evidence type="ECO:0000313" key="2">
    <source>
        <dbReference type="EMBL" id="KAA8495701.1"/>
    </source>
</evidence>
<dbReference type="AlphaFoldDB" id="A0A5J4YW13"/>
<name>A0A5J4YW13_PORPP</name>
<dbReference type="Proteomes" id="UP000324585">
    <property type="component" value="Unassembled WGS sequence"/>
</dbReference>
<proteinExistence type="predicted"/>
<keyword evidence="3" id="KW-1185">Reference proteome</keyword>
<gene>
    <name evidence="2" type="ORF">FVE85_1856</name>
</gene>
<protein>
    <submittedName>
        <fullName evidence="2">Uncharacterized protein</fullName>
    </submittedName>
</protein>
<feature type="coiled-coil region" evidence="1">
    <location>
        <begin position="63"/>
        <end position="170"/>
    </location>
</feature>
<sequence>MNVSCDYVHVEQRPADDGQDAESRVLELKHHVDVLQEALARERDIATSAEAHERHAQYLADQIQILSKKLELKEMQAQEAERSEYRARELDEQLGQLRTLLESAQARADLLEESKRLADSLAVQVETLTKELIVLKEQAAASAGQYELRVQALEEEVHSLHEELLLRREENSFTTCGLNKRAEKLEAQVDTLKTQLVRVCVDSYPILLSHLGLVLKILTSSPLDKSCGSEICKTAEKLVQEELRMQIKTLEQERARENEAASLRALEHQKEIAELRTRSREDYTRSLRRKLVGATRQVEHLRAELERRDHAVQDVAQAGALSRPARSFVAFKRGFDVGMPSRGDEQSVSRIPCQEGDDIFDAVESSDDCFER</sequence>
<evidence type="ECO:0000313" key="3">
    <source>
        <dbReference type="Proteomes" id="UP000324585"/>
    </source>
</evidence>
<comment type="caution">
    <text evidence="2">The sequence shown here is derived from an EMBL/GenBank/DDBJ whole genome shotgun (WGS) entry which is preliminary data.</text>
</comment>
<feature type="coiled-coil region" evidence="1">
    <location>
        <begin position="233"/>
        <end position="304"/>
    </location>
</feature>
<accession>A0A5J4YW13</accession>